<organism evidence="3 4">
    <name type="scientific">Pelotalea chapellei</name>
    <dbReference type="NCBI Taxonomy" id="44671"/>
    <lineage>
        <taxon>Bacteria</taxon>
        <taxon>Pseudomonadati</taxon>
        <taxon>Thermodesulfobacteriota</taxon>
        <taxon>Desulfuromonadia</taxon>
        <taxon>Geobacterales</taxon>
        <taxon>Geobacteraceae</taxon>
        <taxon>Pelotalea</taxon>
    </lineage>
</organism>
<comment type="caution">
    <text evidence="3">The sequence shown here is derived from an EMBL/GenBank/DDBJ whole genome shotgun (WGS) entry which is preliminary data.</text>
</comment>
<dbReference type="Proteomes" id="UP000784128">
    <property type="component" value="Unassembled WGS sequence"/>
</dbReference>
<name>A0ABS5UA50_9BACT</name>
<feature type="transmembrane region" description="Helical" evidence="1">
    <location>
        <begin position="6"/>
        <end position="29"/>
    </location>
</feature>
<dbReference type="RefSeq" id="WP_214299710.1">
    <property type="nucleotide sequence ID" value="NZ_JAHDYS010000011.1"/>
</dbReference>
<dbReference type="InterPro" id="IPR003848">
    <property type="entry name" value="DUF218"/>
</dbReference>
<proteinExistence type="predicted"/>
<keyword evidence="1" id="KW-0812">Transmembrane</keyword>
<keyword evidence="4" id="KW-1185">Reference proteome</keyword>
<accession>A0ABS5UA50</accession>
<keyword evidence="1" id="KW-0472">Membrane</keyword>
<keyword evidence="1" id="KW-1133">Transmembrane helix</keyword>
<evidence type="ECO:0000259" key="2">
    <source>
        <dbReference type="Pfam" id="PF02698"/>
    </source>
</evidence>
<dbReference type="InterPro" id="IPR051599">
    <property type="entry name" value="Cell_Envelope_Assoc"/>
</dbReference>
<dbReference type="InterPro" id="IPR014729">
    <property type="entry name" value="Rossmann-like_a/b/a_fold"/>
</dbReference>
<feature type="transmembrane region" description="Helical" evidence="1">
    <location>
        <begin position="41"/>
        <end position="63"/>
    </location>
</feature>
<evidence type="ECO:0000313" key="3">
    <source>
        <dbReference type="EMBL" id="MBT1072573.1"/>
    </source>
</evidence>
<dbReference type="Pfam" id="PF02698">
    <property type="entry name" value="DUF218"/>
    <property type="match status" value="1"/>
</dbReference>
<evidence type="ECO:0000256" key="1">
    <source>
        <dbReference type="SAM" id="Phobius"/>
    </source>
</evidence>
<protein>
    <submittedName>
        <fullName evidence="3">YdcF family protein</fullName>
    </submittedName>
</protein>
<dbReference type="PANTHER" id="PTHR30336:SF4">
    <property type="entry name" value="ENVELOPE BIOGENESIS FACTOR ELYC"/>
    <property type="match status" value="1"/>
</dbReference>
<sequence length="251" mass="28231">MLEFQRIITSFLLPPGLIILLLLLSSFFFRNDCRRLSRINVFIALLLWLFSTPVFSDSLIGLLESQNSANVYDDHFDSIILLGGGIYEGVPDLNGTSAPTEDMLTRIVSAVRLYRRWKVPIIVSGGAPPEFTVPEAVVVRRFLLDMGVPEKHIILEIQSRDTMENAQNVAVICRMRGYVRPVVVTSAYHAKRASMAFNKASMKTTLAACNFRGATGRHYGWVTFLPSAEPIETSWRTIRESIGLVYYNLVL</sequence>
<dbReference type="CDD" id="cd06259">
    <property type="entry name" value="YdcF-like"/>
    <property type="match status" value="1"/>
</dbReference>
<gene>
    <name evidence="3" type="ORF">KJB30_12305</name>
</gene>
<dbReference type="Gene3D" id="3.40.50.620">
    <property type="entry name" value="HUPs"/>
    <property type="match status" value="1"/>
</dbReference>
<reference evidence="3 4" key="1">
    <citation type="submission" date="2021-05" db="EMBL/GenBank/DDBJ databases">
        <title>The draft genome of Geobacter chapellei DSM 13688.</title>
        <authorList>
            <person name="Xu Z."/>
            <person name="Masuda Y."/>
            <person name="Itoh H."/>
            <person name="Senoo K."/>
        </authorList>
    </citation>
    <scope>NUCLEOTIDE SEQUENCE [LARGE SCALE GENOMIC DNA]</scope>
    <source>
        <strain evidence="3 4">DSM 13688</strain>
    </source>
</reference>
<evidence type="ECO:0000313" key="4">
    <source>
        <dbReference type="Proteomes" id="UP000784128"/>
    </source>
</evidence>
<dbReference type="EMBL" id="JAHDYS010000011">
    <property type="protein sequence ID" value="MBT1072573.1"/>
    <property type="molecule type" value="Genomic_DNA"/>
</dbReference>
<dbReference type="PANTHER" id="PTHR30336">
    <property type="entry name" value="INNER MEMBRANE PROTEIN, PROBABLE PERMEASE"/>
    <property type="match status" value="1"/>
</dbReference>
<feature type="domain" description="DUF218" evidence="2">
    <location>
        <begin position="77"/>
        <end position="243"/>
    </location>
</feature>